<accession>A0A1I9FZR5</accession>
<reference evidence="1" key="1">
    <citation type="journal article" date="2007" name="Science">
        <title>Draft genome of the filarial nematode parasite Brugia malayi.</title>
        <authorList>
            <person name="Ghedin E."/>
            <person name="Wang S."/>
            <person name="Spiro D."/>
            <person name="Caler E."/>
            <person name="Zhao Q."/>
            <person name="Crabtree J."/>
            <person name="Allen J.E."/>
            <person name="Delcher A.L."/>
            <person name="Guiliano D.B."/>
            <person name="Miranda-Saavedra D."/>
            <person name="Angiuoli S.V."/>
            <person name="Creasy T."/>
            <person name="Amedeo P."/>
            <person name="Haas B."/>
            <person name="El-Sayed N.M."/>
            <person name="Wortman J.R."/>
            <person name="Feldblyum T."/>
            <person name="Tallon L."/>
            <person name="Schatz M."/>
            <person name="Shumway M."/>
            <person name="Koo H."/>
            <person name="Salzberg S.L."/>
            <person name="Schobel S."/>
            <person name="Pertea M."/>
            <person name="Pop M."/>
            <person name="White O."/>
            <person name="Barton G.J."/>
            <person name="Carlow C.K."/>
            <person name="Crawford M.J."/>
            <person name="Daub J."/>
            <person name="Dimmic M.W."/>
            <person name="Estes C.F."/>
            <person name="Foster J.M."/>
            <person name="Ganatra M."/>
            <person name="Gregory W.F."/>
            <person name="Johnson N.M."/>
            <person name="Jin J."/>
            <person name="Komuniecki R."/>
            <person name="Korf I."/>
            <person name="Kumar S."/>
            <person name="Laney S."/>
            <person name="Li B.W."/>
            <person name="Li W."/>
            <person name="Lindblom T.H."/>
            <person name="Lustigman S."/>
            <person name="Ma D."/>
            <person name="Maina C.V."/>
            <person name="Martin D.M."/>
            <person name="McCarter J.P."/>
            <person name="McReynolds L."/>
            <person name="Mitreva M."/>
            <person name="Nutman T.B."/>
            <person name="Parkinson J."/>
            <person name="Peregrin-Alvarez J.M."/>
            <person name="Poole C."/>
            <person name="Ren Q."/>
            <person name="Saunders L."/>
            <person name="Sluder A.E."/>
            <person name="Smith K."/>
            <person name="Stanke M."/>
            <person name="Unnasch T.R."/>
            <person name="Ware J."/>
            <person name="Wei A.D."/>
            <person name="Weil G."/>
            <person name="Williams D.J."/>
            <person name="Zhang Y."/>
            <person name="Williams S.A."/>
            <person name="Fraser-Liggett C."/>
            <person name="Slatko B."/>
            <person name="Blaxter M.L."/>
            <person name="Scott A.L."/>
        </authorList>
    </citation>
    <scope>NUCLEOTIDE SEQUENCE</scope>
    <source>
        <strain evidence="1">FR3</strain>
    </source>
</reference>
<dbReference type="EMBL" id="LN855305">
    <property type="protein sequence ID" value="CDP90994.1"/>
    <property type="molecule type" value="Genomic_DNA"/>
</dbReference>
<sequence length="37" mass="4523">MLKNCYASMGLVRWYVVLHWLQKKKKKKTKQKSAIER</sequence>
<name>A0A1I9FZR5_BRUMA</name>
<gene>
    <name evidence="1" type="primary">Bm69</name>
    <name evidence="1" type="ORF">BM_Bm69</name>
</gene>
<organism evidence="1">
    <name type="scientific">Brugia malayi</name>
    <name type="common">Filarial nematode worm</name>
    <dbReference type="NCBI Taxonomy" id="6279"/>
    <lineage>
        <taxon>Eukaryota</taxon>
        <taxon>Metazoa</taxon>
        <taxon>Ecdysozoa</taxon>
        <taxon>Nematoda</taxon>
        <taxon>Chromadorea</taxon>
        <taxon>Rhabditida</taxon>
        <taxon>Spirurina</taxon>
        <taxon>Spiruromorpha</taxon>
        <taxon>Filarioidea</taxon>
        <taxon>Onchocercidae</taxon>
        <taxon>Brugia</taxon>
    </lineage>
</organism>
<dbReference type="AlphaFoldDB" id="A0A1I9FZR5"/>
<protein>
    <submittedName>
        <fullName evidence="1">Bm69</fullName>
    </submittedName>
</protein>
<proteinExistence type="predicted"/>
<reference evidence="1" key="2">
    <citation type="submission" date="2012-12" db="EMBL/GenBank/DDBJ databases">
        <authorList>
            <consortium name="WormBase Consortium"/>
            <person name="Ghedin E."/>
            <person name="Paulini M."/>
        </authorList>
    </citation>
    <scope>NUCLEOTIDE SEQUENCE</scope>
    <source>
        <strain evidence="1">FR3</strain>
    </source>
</reference>
<evidence type="ECO:0000313" key="1">
    <source>
        <dbReference type="EMBL" id="CDP90994.1"/>
    </source>
</evidence>